<evidence type="ECO:0000313" key="3">
    <source>
        <dbReference type="Proteomes" id="UP000272238"/>
    </source>
</evidence>
<evidence type="ECO:0000313" key="2">
    <source>
        <dbReference type="EMBL" id="RKQ14210.1"/>
    </source>
</evidence>
<comment type="caution">
    <text evidence="2">The sequence shown here is derived from an EMBL/GenBank/DDBJ whole genome shotgun (WGS) entry which is preliminary data.</text>
</comment>
<feature type="compositionally biased region" description="Polar residues" evidence="1">
    <location>
        <begin position="48"/>
        <end position="57"/>
    </location>
</feature>
<keyword evidence="3" id="KW-1185">Reference proteome</keyword>
<organism evidence="2 3">
    <name type="scientific">Ureibacillus endophyticus</name>
    <dbReference type="NCBI Taxonomy" id="1978490"/>
    <lineage>
        <taxon>Bacteria</taxon>
        <taxon>Bacillati</taxon>
        <taxon>Bacillota</taxon>
        <taxon>Bacilli</taxon>
        <taxon>Bacillales</taxon>
        <taxon>Caryophanaceae</taxon>
        <taxon>Ureibacillus</taxon>
    </lineage>
</organism>
<proteinExistence type="predicted"/>
<protein>
    <submittedName>
        <fullName evidence="2">Uncharacterized protein</fullName>
    </submittedName>
</protein>
<dbReference type="EMBL" id="RBZN01000047">
    <property type="protein sequence ID" value="RKQ14210.1"/>
    <property type="molecule type" value="Genomic_DNA"/>
</dbReference>
<feature type="compositionally biased region" description="Basic and acidic residues" evidence="1">
    <location>
        <begin position="35"/>
        <end position="45"/>
    </location>
</feature>
<dbReference type="RefSeq" id="WP_121215532.1">
    <property type="nucleotide sequence ID" value="NZ_RBZN01000047.1"/>
</dbReference>
<accession>A0A494YVH4</accession>
<sequence>MSIFDHRKKKKQARALKEESRISNAFASLKAQPSSKEETAREFHPAKNQANRMSNMMASGKKQEEPANQTVIHDNGANRKN</sequence>
<evidence type="ECO:0000256" key="1">
    <source>
        <dbReference type="SAM" id="MobiDB-lite"/>
    </source>
</evidence>
<dbReference type="OrthoDB" id="2974138at2"/>
<name>A0A494YVH4_9BACL</name>
<gene>
    <name evidence="2" type="ORF">D8M03_14430</name>
</gene>
<dbReference type="Proteomes" id="UP000272238">
    <property type="component" value="Unassembled WGS sequence"/>
</dbReference>
<feature type="region of interest" description="Disordered" evidence="1">
    <location>
        <begin position="26"/>
        <end position="81"/>
    </location>
</feature>
<reference evidence="2 3" key="1">
    <citation type="journal article" date="2016" name="Antonie Van Leeuwenhoek">
        <title>Lysinibacillus endophyticus sp. nov., an indole-3-acetic acid producing endophytic bacterium isolated from corn root (Zea mays cv. Xinken-5).</title>
        <authorList>
            <person name="Yu J."/>
            <person name="Guan X."/>
            <person name="Liu C."/>
            <person name="Xiang W."/>
            <person name="Yu Z."/>
            <person name="Liu X."/>
            <person name="Wang G."/>
        </authorList>
    </citation>
    <scope>NUCLEOTIDE SEQUENCE [LARGE SCALE GENOMIC DNA]</scope>
    <source>
        <strain evidence="2 3">DSM 100506</strain>
    </source>
</reference>
<dbReference type="AlphaFoldDB" id="A0A494YVH4"/>
<feature type="region of interest" description="Disordered" evidence="1">
    <location>
        <begin position="1"/>
        <end position="20"/>
    </location>
</feature>
<feature type="compositionally biased region" description="Basic residues" evidence="1">
    <location>
        <begin position="1"/>
        <end position="14"/>
    </location>
</feature>